<feature type="transmembrane region" description="Helical" evidence="6">
    <location>
        <begin position="330"/>
        <end position="355"/>
    </location>
</feature>
<evidence type="ECO:0000256" key="4">
    <source>
        <dbReference type="ARBA" id="ARBA00022989"/>
    </source>
</evidence>
<evidence type="ECO:0000256" key="3">
    <source>
        <dbReference type="ARBA" id="ARBA00022692"/>
    </source>
</evidence>
<feature type="transmembrane region" description="Helical" evidence="6">
    <location>
        <begin position="38"/>
        <end position="62"/>
    </location>
</feature>
<proteinExistence type="predicted"/>
<evidence type="ECO:0000256" key="6">
    <source>
        <dbReference type="SAM" id="Phobius"/>
    </source>
</evidence>
<keyword evidence="2" id="KW-1003">Cell membrane</keyword>
<dbReference type="AlphaFoldDB" id="A0ABD6AGD0"/>
<evidence type="ECO:0000313" key="8">
    <source>
        <dbReference type="Proteomes" id="UP001596545"/>
    </source>
</evidence>
<sequence>MAVADFLITLLTFVAIYGLFGIGLNLKFGFTGLIDFGHVAYFMIGAYVTVVLTMPAGPAGYAGIGGFALPELFGALGPLGGFLGWALGVLGGMAAAALVSLAVGVPTLRLREDYLAITALGIATILTTVVNDEEWLFNGPFGINTVHAPLRDVFPVGLGEFTLNMAVFGALSLAAFALFGYWLAGAFRRRGRRGRLVLAVLVPLVAVWYFVLPTLDGGTVALTRNALWLFDPTAGPEGGMDYDRFVLLLSVAALAGGYWLVERTINSPYGRVLRAVREDEDVPRALGKETFRYKIQALMLGSALAGAAGALWAVNIGFIAPDQFAATITFYAFTAVIVGGTANNKGVILGTAFFWGVRNGTRFIDVPSQYSIQLAAARLMLIGVVLMVILYYRPEGLLGEQEYDVPLPSWDASGGTDDD</sequence>
<dbReference type="PANTHER" id="PTHR30482">
    <property type="entry name" value="HIGH-AFFINITY BRANCHED-CHAIN AMINO ACID TRANSPORT SYSTEM PERMEASE"/>
    <property type="match status" value="1"/>
</dbReference>
<reference evidence="7 8" key="1">
    <citation type="journal article" date="2019" name="Int. J. Syst. Evol. Microbiol.">
        <title>The Global Catalogue of Microorganisms (GCM) 10K type strain sequencing project: providing services to taxonomists for standard genome sequencing and annotation.</title>
        <authorList>
            <consortium name="The Broad Institute Genomics Platform"/>
            <consortium name="The Broad Institute Genome Sequencing Center for Infectious Disease"/>
            <person name="Wu L."/>
            <person name="Ma J."/>
        </authorList>
    </citation>
    <scope>NUCLEOTIDE SEQUENCE [LARGE SCALE GENOMIC DNA]</scope>
    <source>
        <strain evidence="7 8">CGMCC 1.12554</strain>
    </source>
</reference>
<feature type="transmembrane region" description="Helical" evidence="6">
    <location>
        <begin position="6"/>
        <end position="26"/>
    </location>
</feature>
<evidence type="ECO:0000313" key="7">
    <source>
        <dbReference type="EMBL" id="MFC7323008.1"/>
    </source>
</evidence>
<dbReference type="RefSeq" id="WP_256407864.1">
    <property type="nucleotide sequence ID" value="NZ_JANHDN010000002.1"/>
</dbReference>
<gene>
    <name evidence="7" type="ORF">ACFQMF_00280</name>
</gene>
<dbReference type="CDD" id="cd06581">
    <property type="entry name" value="TM_PBP1_LivM_like"/>
    <property type="match status" value="1"/>
</dbReference>
<feature type="transmembrane region" description="Helical" evidence="6">
    <location>
        <begin position="245"/>
        <end position="261"/>
    </location>
</feature>
<keyword evidence="5 6" id="KW-0472">Membrane</keyword>
<feature type="transmembrane region" description="Helical" evidence="6">
    <location>
        <begin position="82"/>
        <end position="102"/>
    </location>
</feature>
<organism evidence="7 8">
    <name type="scientific">Halorubrum rutilum</name>
    <dbReference type="NCBI Taxonomy" id="1364933"/>
    <lineage>
        <taxon>Archaea</taxon>
        <taxon>Methanobacteriati</taxon>
        <taxon>Methanobacteriota</taxon>
        <taxon>Stenosarchaea group</taxon>
        <taxon>Halobacteria</taxon>
        <taxon>Halobacteriales</taxon>
        <taxon>Haloferacaceae</taxon>
        <taxon>Halorubrum</taxon>
    </lineage>
</organism>
<keyword evidence="3 6" id="KW-0812">Transmembrane</keyword>
<keyword evidence="4 6" id="KW-1133">Transmembrane helix</keyword>
<dbReference type="InterPro" id="IPR043428">
    <property type="entry name" value="LivM-like"/>
</dbReference>
<evidence type="ECO:0000256" key="5">
    <source>
        <dbReference type="ARBA" id="ARBA00023136"/>
    </source>
</evidence>
<feature type="transmembrane region" description="Helical" evidence="6">
    <location>
        <begin position="297"/>
        <end position="318"/>
    </location>
</feature>
<dbReference type="Proteomes" id="UP001596545">
    <property type="component" value="Unassembled WGS sequence"/>
</dbReference>
<feature type="transmembrane region" description="Helical" evidence="6">
    <location>
        <begin position="161"/>
        <end position="184"/>
    </location>
</feature>
<accession>A0ABD6AGD0</accession>
<dbReference type="GO" id="GO:0005886">
    <property type="term" value="C:plasma membrane"/>
    <property type="evidence" value="ECO:0007669"/>
    <property type="project" value="UniProtKB-SubCell"/>
</dbReference>
<dbReference type="PANTHER" id="PTHR30482:SF10">
    <property type="entry name" value="HIGH-AFFINITY BRANCHED-CHAIN AMINO ACID TRANSPORT PROTEIN BRAE"/>
    <property type="match status" value="1"/>
</dbReference>
<feature type="transmembrane region" description="Helical" evidence="6">
    <location>
        <begin position="196"/>
        <end position="215"/>
    </location>
</feature>
<feature type="transmembrane region" description="Helical" evidence="6">
    <location>
        <begin position="114"/>
        <end position="131"/>
    </location>
</feature>
<keyword evidence="8" id="KW-1185">Reference proteome</keyword>
<dbReference type="Pfam" id="PF02653">
    <property type="entry name" value="BPD_transp_2"/>
    <property type="match status" value="1"/>
</dbReference>
<comment type="caution">
    <text evidence="7">The sequence shown here is derived from an EMBL/GenBank/DDBJ whole genome shotgun (WGS) entry which is preliminary data.</text>
</comment>
<comment type="subcellular location">
    <subcellularLocation>
        <location evidence="1">Cell membrane</location>
        <topology evidence="1">Multi-pass membrane protein</topology>
    </subcellularLocation>
</comment>
<evidence type="ECO:0000256" key="1">
    <source>
        <dbReference type="ARBA" id="ARBA00004651"/>
    </source>
</evidence>
<evidence type="ECO:0000256" key="2">
    <source>
        <dbReference type="ARBA" id="ARBA00022475"/>
    </source>
</evidence>
<name>A0ABD6AGD0_9EURY</name>
<dbReference type="EMBL" id="JBHTBL010000001">
    <property type="protein sequence ID" value="MFC7323008.1"/>
    <property type="molecule type" value="Genomic_DNA"/>
</dbReference>
<dbReference type="InterPro" id="IPR001851">
    <property type="entry name" value="ABC_transp_permease"/>
</dbReference>
<feature type="transmembrane region" description="Helical" evidence="6">
    <location>
        <begin position="375"/>
        <end position="392"/>
    </location>
</feature>
<protein>
    <submittedName>
        <fullName evidence="7">Branched-chain amino acid ABC transporter permease</fullName>
    </submittedName>
</protein>